<name>A0A0E9PQP3_ANGAN</name>
<organism evidence="1">
    <name type="scientific">Anguilla anguilla</name>
    <name type="common">European freshwater eel</name>
    <name type="synonym">Muraena anguilla</name>
    <dbReference type="NCBI Taxonomy" id="7936"/>
    <lineage>
        <taxon>Eukaryota</taxon>
        <taxon>Metazoa</taxon>
        <taxon>Chordata</taxon>
        <taxon>Craniata</taxon>
        <taxon>Vertebrata</taxon>
        <taxon>Euteleostomi</taxon>
        <taxon>Actinopterygii</taxon>
        <taxon>Neopterygii</taxon>
        <taxon>Teleostei</taxon>
        <taxon>Anguilliformes</taxon>
        <taxon>Anguillidae</taxon>
        <taxon>Anguilla</taxon>
    </lineage>
</organism>
<protein>
    <submittedName>
        <fullName evidence="1">Uncharacterized protein</fullName>
    </submittedName>
</protein>
<accession>A0A0E9PQP3</accession>
<sequence>MPELSVTLIILINCYWKMCSTMVN</sequence>
<evidence type="ECO:0000313" key="1">
    <source>
        <dbReference type="EMBL" id="JAH06617.1"/>
    </source>
</evidence>
<dbReference type="AlphaFoldDB" id="A0A0E9PQP3"/>
<proteinExistence type="predicted"/>
<reference evidence="1" key="2">
    <citation type="journal article" date="2015" name="Fish Shellfish Immunol.">
        <title>Early steps in the European eel (Anguilla anguilla)-Vibrio vulnificus interaction in the gills: Role of the RtxA13 toxin.</title>
        <authorList>
            <person name="Callol A."/>
            <person name="Pajuelo D."/>
            <person name="Ebbesson L."/>
            <person name="Teles M."/>
            <person name="MacKenzie S."/>
            <person name="Amaro C."/>
        </authorList>
    </citation>
    <scope>NUCLEOTIDE SEQUENCE</scope>
</reference>
<reference evidence="1" key="1">
    <citation type="submission" date="2014-11" db="EMBL/GenBank/DDBJ databases">
        <authorList>
            <person name="Amaro Gonzalez C."/>
        </authorList>
    </citation>
    <scope>NUCLEOTIDE SEQUENCE</scope>
</reference>
<dbReference type="EMBL" id="GBXM01101960">
    <property type="protein sequence ID" value="JAH06617.1"/>
    <property type="molecule type" value="Transcribed_RNA"/>
</dbReference>